<name>A0A4P8QWS6_9GAMM</name>
<accession>A0A4P8QWS6</accession>
<organism evidence="1 2">
    <name type="scientific">Brenneria rubrifaciens</name>
    <dbReference type="NCBI Taxonomy" id="55213"/>
    <lineage>
        <taxon>Bacteria</taxon>
        <taxon>Pseudomonadati</taxon>
        <taxon>Pseudomonadota</taxon>
        <taxon>Gammaproteobacteria</taxon>
        <taxon>Enterobacterales</taxon>
        <taxon>Pectobacteriaceae</taxon>
        <taxon>Brenneria</taxon>
    </lineage>
</organism>
<dbReference type="RefSeq" id="WP_137712897.1">
    <property type="nucleotide sequence ID" value="NZ_CP034035.1"/>
</dbReference>
<dbReference type="KEGG" id="brb:EH207_04445"/>
<keyword evidence="2" id="KW-1185">Reference proteome</keyword>
<dbReference type="OrthoDB" id="8476759at2"/>
<gene>
    <name evidence="1" type="ORF">EH207_04445</name>
</gene>
<dbReference type="Proteomes" id="UP000299580">
    <property type="component" value="Chromosome"/>
</dbReference>
<proteinExistence type="predicted"/>
<evidence type="ECO:0000313" key="1">
    <source>
        <dbReference type="EMBL" id="QCR07834.1"/>
    </source>
</evidence>
<dbReference type="EMBL" id="CP034035">
    <property type="protein sequence ID" value="QCR07834.1"/>
    <property type="molecule type" value="Genomic_DNA"/>
</dbReference>
<protein>
    <submittedName>
        <fullName evidence="1">Uncharacterized protein</fullName>
    </submittedName>
</protein>
<dbReference type="AlphaFoldDB" id="A0A4P8QWS6"/>
<reference evidence="1 2" key="1">
    <citation type="submission" date="2018-11" db="EMBL/GenBank/DDBJ databases">
        <title>Genome sequences of Brenneria nigrifluens and Brenneria rubrifaciens.</title>
        <authorList>
            <person name="Poret-Peterson A.T."/>
            <person name="McClean A.E."/>
            <person name="Kluepfel D.A."/>
        </authorList>
    </citation>
    <scope>NUCLEOTIDE SEQUENCE [LARGE SCALE GENOMIC DNA]</scope>
    <source>
        <strain evidence="1 2">6D370</strain>
    </source>
</reference>
<evidence type="ECO:0000313" key="2">
    <source>
        <dbReference type="Proteomes" id="UP000299580"/>
    </source>
</evidence>
<sequence>MRQRQADADPRQCQDRNSRWYVDWRVQEKDKTHVRLTFNPYINWQTRFMSKVLAGLNRPFGAIVIIQSSKSSTL</sequence>